<dbReference type="PANTHER" id="PTHR38009:SF1">
    <property type="entry name" value="CONSERVED HYPOTHETICAL PHAGE TAIL PROTEIN"/>
    <property type="match status" value="1"/>
</dbReference>
<dbReference type="Pfam" id="PF06841">
    <property type="entry name" value="Phage_T4_gp19"/>
    <property type="match status" value="1"/>
</dbReference>
<reference evidence="2 3" key="1">
    <citation type="submission" date="2007-01" db="EMBL/GenBank/DDBJ databases">
        <authorList>
            <person name="Haygood M."/>
            <person name="Podell S."/>
            <person name="Anderson C."/>
            <person name="Hopkinson B."/>
            <person name="Roe K."/>
            <person name="Barbeau K."/>
            <person name="Gaasterland T."/>
            <person name="Ferriera S."/>
            <person name="Johnson J."/>
            <person name="Kravitz S."/>
            <person name="Beeson K."/>
            <person name="Sutton G."/>
            <person name="Rogers Y.-H."/>
            <person name="Friedman R."/>
            <person name="Frazier M."/>
            <person name="Venter J.C."/>
        </authorList>
    </citation>
    <scope>NUCLEOTIDE SEQUENCE [LARGE SCALE GENOMIC DNA]</scope>
    <source>
        <strain evidence="2 3">ATCC 23134</strain>
    </source>
</reference>
<evidence type="ECO:0000313" key="2">
    <source>
        <dbReference type="EMBL" id="EAY25096.1"/>
    </source>
</evidence>
<keyword evidence="3" id="KW-1185">Reference proteome</keyword>
<dbReference type="Proteomes" id="UP000004095">
    <property type="component" value="Unassembled WGS sequence"/>
</dbReference>
<dbReference type="InterPro" id="IPR010667">
    <property type="entry name" value="Phage_T4_Gp19"/>
</dbReference>
<dbReference type="EMBL" id="AAWS01000055">
    <property type="protein sequence ID" value="EAY25096.1"/>
    <property type="molecule type" value="Genomic_DNA"/>
</dbReference>
<dbReference type="AlphaFoldDB" id="A1ZX16"/>
<dbReference type="NCBIfam" id="TIGR02241">
    <property type="entry name" value="conserved hypothetical phage tail region protein"/>
    <property type="match status" value="1"/>
</dbReference>
<keyword evidence="1" id="KW-0175">Coiled coil</keyword>
<comment type="caution">
    <text evidence="2">The sequence shown here is derived from an EMBL/GenBank/DDBJ whole genome shotgun (WGS) entry which is preliminary data.</text>
</comment>
<feature type="coiled-coil region" evidence="1">
    <location>
        <begin position="234"/>
        <end position="261"/>
    </location>
</feature>
<organism evidence="2 3">
    <name type="scientific">Microscilla marina ATCC 23134</name>
    <dbReference type="NCBI Taxonomy" id="313606"/>
    <lineage>
        <taxon>Bacteria</taxon>
        <taxon>Pseudomonadati</taxon>
        <taxon>Bacteroidota</taxon>
        <taxon>Cytophagia</taxon>
        <taxon>Cytophagales</taxon>
        <taxon>Microscillaceae</taxon>
        <taxon>Microscilla</taxon>
    </lineage>
</organism>
<protein>
    <submittedName>
        <fullName evidence="2">Conserved hypothetical phage tail region protein</fullName>
    </submittedName>
</protein>
<dbReference type="RefSeq" id="WP_002703569.1">
    <property type="nucleotide sequence ID" value="NZ_AAWS01000055.1"/>
</dbReference>
<evidence type="ECO:0000256" key="1">
    <source>
        <dbReference type="SAM" id="Coils"/>
    </source>
</evidence>
<name>A1ZX16_MICM2</name>
<evidence type="ECO:0000313" key="3">
    <source>
        <dbReference type="Proteomes" id="UP000004095"/>
    </source>
</evidence>
<dbReference type="GO" id="GO:0005198">
    <property type="term" value="F:structural molecule activity"/>
    <property type="evidence" value="ECO:0007669"/>
    <property type="project" value="InterPro"/>
</dbReference>
<dbReference type="eggNOG" id="ENOG5032T2H">
    <property type="taxonomic scope" value="Bacteria"/>
</dbReference>
<dbReference type="InterPro" id="IPR011747">
    <property type="entry name" value="CHP02241"/>
</dbReference>
<accession>A1ZX16</accession>
<proteinExistence type="predicted"/>
<dbReference type="OrthoDB" id="9799891at2"/>
<gene>
    <name evidence="2" type="ORF">M23134_06084</name>
</gene>
<sequence length="263" mass="27493">MFGLYQPPPGFHFTLKIVDSPTGSGLTLGGLAKGALAAAAAVAYDNSFMEISGLSGSVQTETIVEGGENEKVYKLPKGKDFSNLVLKRGLVTLTSVLQNWCEESLTSLDYKFTLKDVTVMLLDNKHSPVKAWKLERAYPVKYEVSGFDAMTGKLMIENIELCYQRITRDKAIEMLVKANQAAQMASMASAAIGGAGSIAKAATSAVTDAASDVVDTAAVGAAGAAAVGGGTDAVGKVIDKADEAKDDIKDAKDDANDAIDDNT</sequence>
<dbReference type="PANTHER" id="PTHR38009">
    <property type="entry name" value="CONSERVED HYPOTHETICAL PHAGE TAIL PROTEIN"/>
    <property type="match status" value="1"/>
</dbReference>